<keyword evidence="3" id="KW-1003">Cell membrane</keyword>
<evidence type="ECO:0000313" key="10">
    <source>
        <dbReference type="Proteomes" id="UP000184447"/>
    </source>
</evidence>
<feature type="transmembrane region" description="Helical" evidence="8">
    <location>
        <begin position="129"/>
        <end position="149"/>
    </location>
</feature>
<dbReference type="InterPro" id="IPR007227">
    <property type="entry name" value="Cell_shape_determining_MreD"/>
</dbReference>
<evidence type="ECO:0000256" key="6">
    <source>
        <dbReference type="ARBA" id="ARBA00022989"/>
    </source>
</evidence>
<evidence type="ECO:0000256" key="3">
    <source>
        <dbReference type="ARBA" id="ARBA00022475"/>
    </source>
</evidence>
<gene>
    <name evidence="9" type="ORF">SAMN02745207_03309</name>
</gene>
<dbReference type="GO" id="GO:0005886">
    <property type="term" value="C:plasma membrane"/>
    <property type="evidence" value="ECO:0007669"/>
    <property type="project" value="UniProtKB-SubCell"/>
</dbReference>
<keyword evidence="7 8" id="KW-0472">Membrane</keyword>
<dbReference type="AlphaFoldDB" id="A0A1M5X3A3"/>
<dbReference type="STRING" id="1121316.SAMN02745207_03309"/>
<dbReference type="GO" id="GO:0008360">
    <property type="term" value="P:regulation of cell shape"/>
    <property type="evidence" value="ECO:0007669"/>
    <property type="project" value="UniProtKB-KW"/>
</dbReference>
<comment type="subcellular location">
    <subcellularLocation>
        <location evidence="1">Cell membrane</location>
        <topology evidence="1">Multi-pass membrane protein</topology>
    </subcellularLocation>
</comment>
<dbReference type="NCBIfam" id="TIGR03426">
    <property type="entry name" value="shape_MreD"/>
    <property type="match status" value="1"/>
</dbReference>
<accession>A0A1M5X3A3</accession>
<comment type="similarity">
    <text evidence="2">Belongs to the MreD family.</text>
</comment>
<proteinExistence type="inferred from homology"/>
<evidence type="ECO:0000256" key="8">
    <source>
        <dbReference type="SAM" id="Phobius"/>
    </source>
</evidence>
<keyword evidence="10" id="KW-1185">Reference proteome</keyword>
<reference evidence="9 10" key="1">
    <citation type="submission" date="2016-11" db="EMBL/GenBank/DDBJ databases">
        <authorList>
            <person name="Jaros S."/>
            <person name="Januszkiewicz K."/>
            <person name="Wedrychowicz H."/>
        </authorList>
    </citation>
    <scope>NUCLEOTIDE SEQUENCE [LARGE SCALE GENOMIC DNA]</scope>
    <source>
        <strain evidence="9 10">DSM 8605</strain>
    </source>
</reference>
<keyword evidence="4 8" id="KW-0812">Transmembrane</keyword>
<dbReference type="InterPro" id="IPR017225">
    <property type="entry name" value="Cell_shape_determin_MreD_prd"/>
</dbReference>
<keyword evidence="5" id="KW-0133">Cell shape</keyword>
<evidence type="ECO:0000313" key="9">
    <source>
        <dbReference type="EMBL" id="SHH94317.1"/>
    </source>
</evidence>
<dbReference type="RefSeq" id="WP_073339681.1">
    <property type="nucleotide sequence ID" value="NZ_FQXM01000023.1"/>
</dbReference>
<protein>
    <submittedName>
        <fullName evidence="9">Rod shape-determining protein MreD</fullName>
    </submittedName>
</protein>
<evidence type="ECO:0000256" key="4">
    <source>
        <dbReference type="ARBA" id="ARBA00022692"/>
    </source>
</evidence>
<feature type="transmembrane region" description="Helical" evidence="8">
    <location>
        <begin position="104"/>
        <end position="123"/>
    </location>
</feature>
<evidence type="ECO:0000256" key="5">
    <source>
        <dbReference type="ARBA" id="ARBA00022960"/>
    </source>
</evidence>
<dbReference type="Proteomes" id="UP000184447">
    <property type="component" value="Unassembled WGS sequence"/>
</dbReference>
<dbReference type="EMBL" id="FQXM01000023">
    <property type="protein sequence ID" value="SHH94317.1"/>
    <property type="molecule type" value="Genomic_DNA"/>
</dbReference>
<dbReference type="PIRSF" id="PIRSF037497">
    <property type="entry name" value="MreD_Clostridium/Treponema_prd"/>
    <property type="match status" value="1"/>
</dbReference>
<dbReference type="Pfam" id="PF04093">
    <property type="entry name" value="MreD"/>
    <property type="match status" value="1"/>
</dbReference>
<sequence length="168" mass="19199">MKKKIIIVLICFLLFILDNSLMPFLAIKGVYPSLLFSFALSYAIIYEKWEALTIGVFTGLLQDIYFTNAFGINLLTNMLMCIVASNVGALIYKDKSIIPIITNFSLSLVKGVLVVILLFIINQKTDNTLIVYRSVYTGMVAVFMYNFIFKLSQKNFMTKDWNIKKRGF</sequence>
<dbReference type="OrthoDB" id="9796616at2"/>
<evidence type="ECO:0000256" key="2">
    <source>
        <dbReference type="ARBA" id="ARBA00007776"/>
    </source>
</evidence>
<feature type="transmembrane region" description="Helical" evidence="8">
    <location>
        <begin position="70"/>
        <end position="92"/>
    </location>
</feature>
<name>A0A1M5X3A3_9CLOT</name>
<organism evidence="9 10">
    <name type="scientific">Clostridium grantii DSM 8605</name>
    <dbReference type="NCBI Taxonomy" id="1121316"/>
    <lineage>
        <taxon>Bacteria</taxon>
        <taxon>Bacillati</taxon>
        <taxon>Bacillota</taxon>
        <taxon>Clostridia</taxon>
        <taxon>Eubacteriales</taxon>
        <taxon>Clostridiaceae</taxon>
        <taxon>Clostridium</taxon>
    </lineage>
</organism>
<evidence type="ECO:0000256" key="1">
    <source>
        <dbReference type="ARBA" id="ARBA00004651"/>
    </source>
</evidence>
<evidence type="ECO:0000256" key="7">
    <source>
        <dbReference type="ARBA" id="ARBA00023136"/>
    </source>
</evidence>
<keyword evidence="6 8" id="KW-1133">Transmembrane helix</keyword>